<comment type="caution">
    <text evidence="3">The sequence shown here is derived from an EMBL/GenBank/DDBJ whole genome shotgun (WGS) entry which is preliminary data.</text>
</comment>
<organism evidence="3 4">
    <name type="scientific">Kribbella yunnanensis</name>
    <dbReference type="NCBI Taxonomy" id="190194"/>
    <lineage>
        <taxon>Bacteria</taxon>
        <taxon>Bacillati</taxon>
        <taxon>Actinomycetota</taxon>
        <taxon>Actinomycetes</taxon>
        <taxon>Propionibacteriales</taxon>
        <taxon>Kribbellaceae</taxon>
        <taxon>Kribbella</taxon>
    </lineage>
</organism>
<evidence type="ECO:0000313" key="3">
    <source>
        <dbReference type="EMBL" id="GAA1696793.1"/>
    </source>
</evidence>
<accession>A0ABP4U3L0</accession>
<dbReference type="Proteomes" id="UP001500280">
    <property type="component" value="Unassembled WGS sequence"/>
</dbReference>
<evidence type="ECO:0008006" key="5">
    <source>
        <dbReference type="Google" id="ProtNLM"/>
    </source>
</evidence>
<sequence>MWGTRGGNRTFGVGLLAGALLLAAGCGGAAEGSGQPTATVTVTTTVEAPSASSPPTEAPSTPVVSDDSSEPTDSATPVALAADVAGRPLVLSNIFKYPDGWKDGRYDVADRKQATGIGGTLSACGYDETLELRLANNFGRLKLEFGQSNSSESSDLELVVRIDTNGQYRDQKSVKLNQIAAIDLPVPKVNALKIIVSLKNTAACGTSGAVEAVLMNMVLS</sequence>
<dbReference type="RefSeq" id="WP_344156236.1">
    <property type="nucleotide sequence ID" value="NZ_BAAANF010000017.1"/>
</dbReference>
<evidence type="ECO:0000313" key="4">
    <source>
        <dbReference type="Proteomes" id="UP001500280"/>
    </source>
</evidence>
<evidence type="ECO:0000256" key="2">
    <source>
        <dbReference type="SAM" id="SignalP"/>
    </source>
</evidence>
<dbReference type="PROSITE" id="PS51257">
    <property type="entry name" value="PROKAR_LIPOPROTEIN"/>
    <property type="match status" value="1"/>
</dbReference>
<keyword evidence="2" id="KW-0732">Signal</keyword>
<proteinExistence type="predicted"/>
<protein>
    <recommendedName>
        <fullName evidence="5">Glycosyl hydrolase family 98 putative carbohydrate-binding module domain-containing protein</fullName>
    </recommendedName>
</protein>
<feature type="compositionally biased region" description="Low complexity" evidence="1">
    <location>
        <begin position="46"/>
        <end position="65"/>
    </location>
</feature>
<feature type="chain" id="PRO_5045552396" description="Glycosyl hydrolase family 98 putative carbohydrate-binding module domain-containing protein" evidence="2">
    <location>
        <begin position="30"/>
        <end position="220"/>
    </location>
</feature>
<gene>
    <name evidence="3" type="ORF">GCM10009745_48610</name>
</gene>
<feature type="region of interest" description="Disordered" evidence="1">
    <location>
        <begin position="46"/>
        <end position="75"/>
    </location>
</feature>
<evidence type="ECO:0000256" key="1">
    <source>
        <dbReference type="SAM" id="MobiDB-lite"/>
    </source>
</evidence>
<name>A0ABP4U3L0_9ACTN</name>
<reference evidence="4" key="1">
    <citation type="journal article" date="2019" name="Int. J. Syst. Evol. Microbiol.">
        <title>The Global Catalogue of Microorganisms (GCM) 10K type strain sequencing project: providing services to taxonomists for standard genome sequencing and annotation.</title>
        <authorList>
            <consortium name="The Broad Institute Genomics Platform"/>
            <consortium name="The Broad Institute Genome Sequencing Center for Infectious Disease"/>
            <person name="Wu L."/>
            <person name="Ma J."/>
        </authorList>
    </citation>
    <scope>NUCLEOTIDE SEQUENCE [LARGE SCALE GENOMIC DNA]</scope>
    <source>
        <strain evidence="4">JCM 14307</strain>
    </source>
</reference>
<dbReference type="EMBL" id="BAAANF010000017">
    <property type="protein sequence ID" value="GAA1696793.1"/>
    <property type="molecule type" value="Genomic_DNA"/>
</dbReference>
<feature type="signal peptide" evidence="2">
    <location>
        <begin position="1"/>
        <end position="29"/>
    </location>
</feature>
<keyword evidence="4" id="KW-1185">Reference proteome</keyword>